<keyword evidence="2" id="KW-1185">Reference proteome</keyword>
<evidence type="ECO:0000313" key="2">
    <source>
        <dbReference type="Proteomes" id="UP000634136"/>
    </source>
</evidence>
<proteinExistence type="predicted"/>
<dbReference type="EMBL" id="JAAIUW010000008">
    <property type="protein sequence ID" value="KAF7818243.1"/>
    <property type="molecule type" value="Genomic_DNA"/>
</dbReference>
<accession>A0A834T9M8</accession>
<sequence length="39" mass="4492">MGVERESHDLLCTATAGSERWDRIQWGPSMTDRFLTLPQ</sequence>
<name>A0A834T9M8_9FABA</name>
<comment type="caution">
    <text evidence="1">The sequence shown here is derived from an EMBL/GenBank/DDBJ whole genome shotgun (WGS) entry which is preliminary data.</text>
</comment>
<evidence type="ECO:0000313" key="1">
    <source>
        <dbReference type="EMBL" id="KAF7818243.1"/>
    </source>
</evidence>
<organism evidence="1 2">
    <name type="scientific">Senna tora</name>
    <dbReference type="NCBI Taxonomy" id="362788"/>
    <lineage>
        <taxon>Eukaryota</taxon>
        <taxon>Viridiplantae</taxon>
        <taxon>Streptophyta</taxon>
        <taxon>Embryophyta</taxon>
        <taxon>Tracheophyta</taxon>
        <taxon>Spermatophyta</taxon>
        <taxon>Magnoliopsida</taxon>
        <taxon>eudicotyledons</taxon>
        <taxon>Gunneridae</taxon>
        <taxon>Pentapetalae</taxon>
        <taxon>rosids</taxon>
        <taxon>fabids</taxon>
        <taxon>Fabales</taxon>
        <taxon>Fabaceae</taxon>
        <taxon>Caesalpinioideae</taxon>
        <taxon>Cassia clade</taxon>
        <taxon>Senna</taxon>
    </lineage>
</organism>
<dbReference type="AlphaFoldDB" id="A0A834T9M8"/>
<dbReference type="Proteomes" id="UP000634136">
    <property type="component" value="Unassembled WGS sequence"/>
</dbReference>
<reference evidence="1" key="1">
    <citation type="submission" date="2020-09" db="EMBL/GenBank/DDBJ databases">
        <title>Genome-Enabled Discovery of Anthraquinone Biosynthesis in Senna tora.</title>
        <authorList>
            <person name="Kang S.-H."/>
            <person name="Pandey R.P."/>
            <person name="Lee C.-M."/>
            <person name="Sim J.-S."/>
            <person name="Jeong J.-T."/>
            <person name="Choi B.-S."/>
            <person name="Jung M."/>
            <person name="Ginzburg D."/>
            <person name="Zhao K."/>
            <person name="Won S.Y."/>
            <person name="Oh T.-J."/>
            <person name="Yu Y."/>
            <person name="Kim N.-H."/>
            <person name="Lee O.R."/>
            <person name="Lee T.-H."/>
            <person name="Bashyal P."/>
            <person name="Kim T.-S."/>
            <person name="Lee W.-H."/>
            <person name="Kawkins C."/>
            <person name="Kim C.-K."/>
            <person name="Kim J.S."/>
            <person name="Ahn B.O."/>
            <person name="Rhee S.Y."/>
            <person name="Sohng J.K."/>
        </authorList>
    </citation>
    <scope>NUCLEOTIDE SEQUENCE</scope>
    <source>
        <tissue evidence="1">Leaf</tissue>
    </source>
</reference>
<gene>
    <name evidence="1" type="ORF">G2W53_023698</name>
</gene>
<protein>
    <submittedName>
        <fullName evidence="1">Uncharacterized protein</fullName>
    </submittedName>
</protein>